<dbReference type="EMBL" id="KJ538723">
    <property type="protein sequence ID" value="AHY84279.1"/>
    <property type="molecule type" value="Genomic_DNA"/>
</dbReference>
<dbReference type="Proteomes" id="UP000024436">
    <property type="component" value="Segment"/>
</dbReference>
<dbReference type="InterPro" id="IPR044925">
    <property type="entry name" value="His-Me_finger_sf"/>
</dbReference>
<dbReference type="InterPro" id="IPR003615">
    <property type="entry name" value="HNH_nuc"/>
</dbReference>
<evidence type="ECO:0000313" key="2">
    <source>
        <dbReference type="EMBL" id="AHY84279.1"/>
    </source>
</evidence>
<sequence>MRVAIPPIERFYGLTRREGACLVWTGHCVGTKSRRPRFRPTTSQHDPSVYAHRWIWEQVRGPIPEGYEIDHLCRNGLCVEITHLEPVPPSINAERTRLGVCRSGRHDLTDPRNVQWDEKGRRRGCLSCRRDRERKRQRLRRGGQ</sequence>
<organism evidence="2 3">
    <name type="scientific">Mycobacterium phage KingVeVeVe</name>
    <dbReference type="NCBI Taxonomy" id="1471544"/>
    <lineage>
        <taxon>Viruses</taxon>
        <taxon>Duplodnaviria</taxon>
        <taxon>Heunggongvirae</taxon>
        <taxon>Uroviricota</taxon>
        <taxon>Caudoviricetes</taxon>
        <taxon>Bclasvirinae</taxon>
        <taxon>Pegunavirus</taxon>
        <taxon>Pegunavirus soto</taxon>
    </lineage>
</organism>
<protein>
    <submittedName>
        <fullName evidence="2">HNH endonuclease</fullName>
    </submittedName>
</protein>
<reference evidence="2 3" key="1">
    <citation type="submission" date="2014-03" db="EMBL/GenBank/DDBJ databases">
        <authorList>
            <person name="Barber N.R."/>
            <person name="Francolini R.D."/>
            <person name="Gray A.J."/>
            <person name="Hamilton K."/>
            <person name="Jung E."/>
            <person name="Killpatrick M.S."/>
            <person name="Le T.M."/>
            <person name="Lin R."/>
            <person name="Morris L.Y."/>
            <person name="O'Neil L.P."/>
            <person name="Pederson E.N."/>
            <person name="Sepehri B.F."/>
            <person name="Shaffer R.A."/>
            <person name="Sridharan P.S."/>
            <person name="Tseng L."/>
            <person name="Williams L.H."/>
            <person name="Cohen L.B."/>
            <person name="Ahrens K.J."/>
            <person name="Braun M.A."/>
            <person name="Jarvik J."/>
            <person name="Lopez A.J."/>
            <person name="Bradley K.W."/>
            <person name="Clarke D.Q."/>
            <person name="Lewis M.F."/>
            <person name="Barker L.P."/>
            <person name="Bailey C."/>
            <person name="Asai D.J."/>
            <person name="Garber M.L."/>
            <person name="Bowman C.A."/>
            <person name="Russell D.A."/>
            <person name="Pope W.H."/>
            <person name="Jacobs-Sera D."/>
            <person name="Hendrix R.W."/>
            <person name="Hatfull G.F."/>
        </authorList>
    </citation>
    <scope>NUCLEOTIDE SEQUENCE [LARGE SCALE GENOMIC DNA]</scope>
</reference>
<gene>
    <name evidence="2" type="primary">10</name>
    <name evidence="2" type="ORF">PBI_KINGVEVEVE_10</name>
</gene>
<keyword evidence="2" id="KW-0378">Hydrolase</keyword>
<keyword evidence="2" id="KW-0255">Endonuclease</keyword>
<evidence type="ECO:0000313" key="3">
    <source>
        <dbReference type="Proteomes" id="UP000024436"/>
    </source>
</evidence>
<keyword evidence="2" id="KW-0540">Nuclease</keyword>
<feature type="domain" description="HNH nuclease" evidence="1">
    <location>
        <begin position="49"/>
        <end position="93"/>
    </location>
</feature>
<name>A0A023ZXF6_9CAUD</name>
<proteinExistence type="predicted"/>
<dbReference type="Pfam" id="PF13392">
    <property type="entry name" value="HNH_3"/>
    <property type="match status" value="1"/>
</dbReference>
<dbReference type="SUPFAM" id="SSF54060">
    <property type="entry name" value="His-Me finger endonucleases"/>
    <property type="match status" value="1"/>
</dbReference>
<dbReference type="GO" id="GO:0004519">
    <property type="term" value="F:endonuclease activity"/>
    <property type="evidence" value="ECO:0007669"/>
    <property type="project" value="UniProtKB-KW"/>
</dbReference>
<accession>A0A023ZXF6</accession>
<evidence type="ECO:0000259" key="1">
    <source>
        <dbReference type="Pfam" id="PF13392"/>
    </source>
</evidence>